<keyword evidence="5" id="KW-1185">Reference proteome</keyword>
<keyword evidence="1" id="KW-0596">Phosphopantetheine</keyword>
<dbReference type="PROSITE" id="PS50075">
    <property type="entry name" value="CARRIER"/>
    <property type="match status" value="1"/>
</dbReference>
<dbReference type="NCBIfam" id="TIGR01733">
    <property type="entry name" value="AA-adenyl-dom"/>
    <property type="match status" value="1"/>
</dbReference>
<evidence type="ECO:0000313" key="5">
    <source>
        <dbReference type="Proteomes" id="UP000621500"/>
    </source>
</evidence>
<protein>
    <recommendedName>
        <fullName evidence="3">Carrier domain-containing protein</fullName>
    </recommendedName>
</protein>
<organism evidence="4 5">
    <name type="scientific">Plantactinospora mayteni</name>
    <dbReference type="NCBI Taxonomy" id="566021"/>
    <lineage>
        <taxon>Bacteria</taxon>
        <taxon>Bacillati</taxon>
        <taxon>Actinomycetota</taxon>
        <taxon>Actinomycetes</taxon>
        <taxon>Micromonosporales</taxon>
        <taxon>Micromonosporaceae</taxon>
        <taxon>Plantactinospora</taxon>
    </lineage>
</organism>
<reference evidence="4 5" key="1">
    <citation type="submission" date="2021-01" db="EMBL/GenBank/DDBJ databases">
        <title>Whole genome shotgun sequence of Plantactinospora mayteni NBRC 109088.</title>
        <authorList>
            <person name="Komaki H."/>
            <person name="Tamura T."/>
        </authorList>
    </citation>
    <scope>NUCLEOTIDE SEQUENCE [LARGE SCALE GENOMIC DNA]</scope>
    <source>
        <strain evidence="4 5">NBRC 109088</strain>
    </source>
</reference>
<dbReference type="Pfam" id="PF00550">
    <property type="entry name" value="PP-binding"/>
    <property type="match status" value="1"/>
</dbReference>
<comment type="caution">
    <text evidence="4">The sequence shown here is derived from an EMBL/GenBank/DDBJ whole genome shotgun (WGS) entry which is preliminary data.</text>
</comment>
<dbReference type="InterPro" id="IPR006162">
    <property type="entry name" value="Ppantetheine_attach_site"/>
</dbReference>
<dbReference type="SUPFAM" id="SSF56801">
    <property type="entry name" value="Acetyl-CoA synthetase-like"/>
    <property type="match status" value="1"/>
</dbReference>
<dbReference type="InterPro" id="IPR036736">
    <property type="entry name" value="ACP-like_sf"/>
</dbReference>
<sequence>MTVDSELLRRLSRIPADRRTSFLTGLRAATGPPAPPPDDIETLMREWAPEEIPRTPRTISEVFAETAVRQPGRVAVVDGAGRRTYAELATEVEQLAAALRARGVDAERPVAVLTGRGDARAVIGILAVLRAGGYWVPIDPGNPAERIAAVLRDADPVLVLTDAGTEPVLPPDGPPVFRLDRPWPAAPPLAASPGHPHRLAYAIYTSGSTGVPKAVQLEHAGAVHFIETVQRMFGLTPEDRIIQYASLGFDVSVFEIFAALLTGAALYLPGDDERLSVTALSAALRRERITVVDLPPAILNLLDPAGFPDLRVAFVGGEAFTGELTTRWARHCRFLNGYGPTECTVTVVAKECTGEWTTSPPIGRAMDNHVAYALDERLRPVPVGEPGELCIGGPGLARGYANRPGLTADRFVPDPWARHPGDRLYRTGDLCRWTADGDLVFLGRNDRQVQVHGHRVELGDVESALVRADGVRQAVATTGDGGQLVAYIVPITAPADLAAIRARAAELVPRHMVPALLIEVDAIPLTVNGKTDLAALRRIRPASGDDGVAELTPTQRRLRDTCLLPVLGPVAAGPDDDFFELGGDSIQAIRLLSRVREEFGTEIPLSDFLRAPTLAWLTGTVETAATAGPGSDLDAILAGLAGLSDDEVEAMLAE</sequence>
<gene>
    <name evidence="4" type="ORF">Pma05_05780</name>
</gene>
<dbReference type="InterPro" id="IPR000873">
    <property type="entry name" value="AMP-dep_synth/lig_dom"/>
</dbReference>
<dbReference type="Proteomes" id="UP000621500">
    <property type="component" value="Unassembled WGS sequence"/>
</dbReference>
<evidence type="ECO:0000256" key="1">
    <source>
        <dbReference type="ARBA" id="ARBA00022450"/>
    </source>
</evidence>
<dbReference type="Gene3D" id="3.40.50.12780">
    <property type="entry name" value="N-terminal domain of ligase-like"/>
    <property type="match status" value="1"/>
</dbReference>
<evidence type="ECO:0000256" key="2">
    <source>
        <dbReference type="ARBA" id="ARBA00022553"/>
    </source>
</evidence>
<dbReference type="InterPro" id="IPR010071">
    <property type="entry name" value="AA_adenyl_dom"/>
</dbReference>
<keyword evidence="2" id="KW-0597">Phosphoprotein</keyword>
<dbReference type="Gene3D" id="1.10.1200.10">
    <property type="entry name" value="ACP-like"/>
    <property type="match status" value="1"/>
</dbReference>
<dbReference type="InterPro" id="IPR042099">
    <property type="entry name" value="ANL_N_sf"/>
</dbReference>
<accession>A0ABQ4EH11</accession>
<proteinExistence type="predicted"/>
<evidence type="ECO:0000313" key="4">
    <source>
        <dbReference type="EMBL" id="GIG94005.1"/>
    </source>
</evidence>
<dbReference type="PANTHER" id="PTHR45527:SF1">
    <property type="entry name" value="FATTY ACID SYNTHASE"/>
    <property type="match status" value="1"/>
</dbReference>
<dbReference type="InterPro" id="IPR045851">
    <property type="entry name" value="AMP-bd_C_sf"/>
</dbReference>
<evidence type="ECO:0000259" key="3">
    <source>
        <dbReference type="PROSITE" id="PS50075"/>
    </source>
</evidence>
<dbReference type="InterPro" id="IPR025110">
    <property type="entry name" value="AMP-bd_C"/>
</dbReference>
<dbReference type="EMBL" id="BONX01000003">
    <property type="protein sequence ID" value="GIG94005.1"/>
    <property type="molecule type" value="Genomic_DNA"/>
</dbReference>
<dbReference type="Pfam" id="PF13193">
    <property type="entry name" value="AMP-binding_C"/>
    <property type="match status" value="1"/>
</dbReference>
<dbReference type="InterPro" id="IPR020806">
    <property type="entry name" value="PKS_PP-bd"/>
</dbReference>
<dbReference type="Gene3D" id="3.30.300.30">
    <property type="match status" value="1"/>
</dbReference>
<dbReference type="SUPFAM" id="SSF47336">
    <property type="entry name" value="ACP-like"/>
    <property type="match status" value="1"/>
</dbReference>
<dbReference type="Pfam" id="PF00501">
    <property type="entry name" value="AMP-binding"/>
    <property type="match status" value="1"/>
</dbReference>
<dbReference type="CDD" id="cd05930">
    <property type="entry name" value="A_NRPS"/>
    <property type="match status" value="1"/>
</dbReference>
<dbReference type="SMART" id="SM00823">
    <property type="entry name" value="PKS_PP"/>
    <property type="match status" value="1"/>
</dbReference>
<dbReference type="PROSITE" id="PS00012">
    <property type="entry name" value="PHOSPHOPANTETHEINE"/>
    <property type="match status" value="1"/>
</dbReference>
<dbReference type="RefSeq" id="WP_203855670.1">
    <property type="nucleotide sequence ID" value="NZ_BAAAZQ010000002.1"/>
</dbReference>
<dbReference type="InterPro" id="IPR009081">
    <property type="entry name" value="PP-bd_ACP"/>
</dbReference>
<name>A0ABQ4EH11_9ACTN</name>
<dbReference type="PANTHER" id="PTHR45527">
    <property type="entry name" value="NONRIBOSOMAL PEPTIDE SYNTHETASE"/>
    <property type="match status" value="1"/>
</dbReference>
<feature type="domain" description="Carrier" evidence="3">
    <location>
        <begin position="549"/>
        <end position="625"/>
    </location>
</feature>